<dbReference type="Proteomes" id="UP000266841">
    <property type="component" value="Unassembled WGS sequence"/>
</dbReference>
<feature type="region of interest" description="Disordered" evidence="1">
    <location>
        <begin position="176"/>
        <end position="276"/>
    </location>
</feature>
<protein>
    <submittedName>
        <fullName evidence="2">ISIP3 protein</fullName>
    </submittedName>
</protein>
<sequence length="662" mass="73541">MYLRLQALEGAELFAHGKQTNSTNGNVVIAKLESDQFKVRIELTNEVLTYAWFGNLKRRDRTPQDPGYYVESKNNRLIHRDFKSNEECPARVAKAEQSAAYLLSELGLDGLEDPSSNASKKKEKHPKATGKKKKRGGKKNDRKRIPSIEKVPLLVELCKEDAIGQVSKRGFTVSVPFQPDAYTEPPSSTDEVWRSSSSRCPRVGPCRASQHLDQERPARPGRRAPPRAAAQPSSRPSLDADGDVRERSRPPLSAAAVGPSWRPAPPSRPRPGRSRTFIPAQTQCGITSPPTGTPEKIADILRHFPSSTTFPIAADDRVLARPSPSPISGRRIGSQLWKATTTPIIHRTMYLVTALLLSIGGLSSSFVAADGHDGLCEATCSSVEGSEDEVCVFTTKVNLFAGELGYYQFEECGDEVNPTLAMEVGKTYMFSQAERSNYYHPLGFAYYADGAHADADELEPGIVPPDSSSSCGDDMSCPAPMYFRRQEYLGTYSNNAMLVPSTTGEDNFGLDDYEPLYFYPLPNWVELGPFDVYLKFNVDDFEQDIFYFCHIHQYMTGRIKLTKNGEVISESDEPAIDYEYDSVSGHDETCGTYGLNEFQLPHHECPEKFVCDVPEDNPELANFADCINSMDCAMMAGMTTKADDEVSREFEKSCLFSFLSWL</sequence>
<keyword evidence="3" id="KW-1185">Reference proteome</keyword>
<evidence type="ECO:0000256" key="1">
    <source>
        <dbReference type="SAM" id="MobiDB-lite"/>
    </source>
</evidence>
<dbReference type="eggNOG" id="ENOG502S34M">
    <property type="taxonomic scope" value="Eukaryota"/>
</dbReference>
<dbReference type="OrthoDB" id="734129at2759"/>
<gene>
    <name evidence="2" type="ORF">THAOC_34758</name>
</gene>
<reference evidence="2 3" key="1">
    <citation type="journal article" date="2012" name="Genome Biol.">
        <title>Genome and low-iron response of an oceanic diatom adapted to chronic iron limitation.</title>
        <authorList>
            <person name="Lommer M."/>
            <person name="Specht M."/>
            <person name="Roy A.S."/>
            <person name="Kraemer L."/>
            <person name="Andreson R."/>
            <person name="Gutowska M.A."/>
            <person name="Wolf J."/>
            <person name="Bergner S.V."/>
            <person name="Schilhabel M.B."/>
            <person name="Klostermeier U.C."/>
            <person name="Beiko R.G."/>
            <person name="Rosenstiel P."/>
            <person name="Hippler M."/>
            <person name="Laroche J."/>
        </authorList>
    </citation>
    <scope>NUCLEOTIDE SEQUENCE [LARGE SCALE GENOMIC DNA]</scope>
    <source>
        <strain evidence="2 3">CCMP1005</strain>
    </source>
</reference>
<evidence type="ECO:0000313" key="2">
    <source>
        <dbReference type="EMBL" id="EJK46570.1"/>
    </source>
</evidence>
<feature type="region of interest" description="Disordered" evidence="1">
    <location>
        <begin position="112"/>
        <end position="145"/>
    </location>
</feature>
<feature type="compositionally biased region" description="Polar residues" evidence="1">
    <location>
        <begin position="185"/>
        <end position="199"/>
    </location>
</feature>
<accession>K0R2Y4</accession>
<comment type="caution">
    <text evidence="2">The sequence shown here is derived from an EMBL/GenBank/DDBJ whole genome shotgun (WGS) entry which is preliminary data.</text>
</comment>
<proteinExistence type="predicted"/>
<name>K0R2Y4_THAOC</name>
<dbReference type="PANTHER" id="PTHR36933:SF1">
    <property type="entry name" value="SLL0788 PROTEIN"/>
    <property type="match status" value="1"/>
</dbReference>
<organism evidence="2 3">
    <name type="scientific">Thalassiosira oceanica</name>
    <name type="common">Marine diatom</name>
    <dbReference type="NCBI Taxonomy" id="159749"/>
    <lineage>
        <taxon>Eukaryota</taxon>
        <taxon>Sar</taxon>
        <taxon>Stramenopiles</taxon>
        <taxon>Ochrophyta</taxon>
        <taxon>Bacillariophyta</taxon>
        <taxon>Coscinodiscophyceae</taxon>
        <taxon>Thalassiosirophycidae</taxon>
        <taxon>Thalassiosirales</taxon>
        <taxon>Thalassiosiraceae</taxon>
        <taxon>Thalassiosira</taxon>
    </lineage>
</organism>
<evidence type="ECO:0000313" key="3">
    <source>
        <dbReference type="Proteomes" id="UP000266841"/>
    </source>
</evidence>
<dbReference type="AlphaFoldDB" id="K0R2Y4"/>
<feature type="compositionally biased region" description="Basic residues" evidence="1">
    <location>
        <begin position="119"/>
        <end position="142"/>
    </location>
</feature>
<feature type="compositionally biased region" description="Low complexity" evidence="1">
    <location>
        <begin position="226"/>
        <end position="237"/>
    </location>
</feature>
<dbReference type="PANTHER" id="PTHR36933">
    <property type="entry name" value="SLL0788 PROTEIN"/>
    <property type="match status" value="1"/>
</dbReference>
<dbReference type="EMBL" id="AGNL01047670">
    <property type="protein sequence ID" value="EJK46570.1"/>
    <property type="molecule type" value="Genomic_DNA"/>
</dbReference>